<accession>A0ABN7XD41</accession>
<dbReference type="Proteomes" id="UP000789901">
    <property type="component" value="Unassembled WGS sequence"/>
</dbReference>
<comment type="caution">
    <text evidence="1">The sequence shown here is derived from an EMBL/GenBank/DDBJ whole genome shotgun (WGS) entry which is preliminary data.</text>
</comment>
<evidence type="ECO:0000313" key="1">
    <source>
        <dbReference type="EMBL" id="CAG8853193.1"/>
    </source>
</evidence>
<reference evidence="1 2" key="1">
    <citation type="submission" date="2021-06" db="EMBL/GenBank/DDBJ databases">
        <authorList>
            <person name="Kallberg Y."/>
            <person name="Tangrot J."/>
            <person name="Rosling A."/>
        </authorList>
    </citation>
    <scope>NUCLEOTIDE SEQUENCE [LARGE SCALE GENOMIC DNA]</scope>
    <source>
        <strain evidence="1 2">120-4 pot B 10/14</strain>
    </source>
</reference>
<dbReference type="SUPFAM" id="SSF81995">
    <property type="entry name" value="beta-sandwich domain of Sec23/24"/>
    <property type="match status" value="1"/>
</dbReference>
<evidence type="ECO:0000313" key="2">
    <source>
        <dbReference type="Proteomes" id="UP000789901"/>
    </source>
</evidence>
<name>A0ABN7XD41_GIGMA</name>
<dbReference type="Gene3D" id="2.60.40.1670">
    <property type="entry name" value="beta-sandwich domain of Sec23/24"/>
    <property type="match status" value="1"/>
</dbReference>
<proteinExistence type="predicted"/>
<dbReference type="EMBL" id="CAJVQB010121175">
    <property type="protein sequence ID" value="CAG8853193.1"/>
    <property type="molecule type" value="Genomic_DNA"/>
</dbReference>
<keyword evidence="2" id="KW-1185">Reference proteome</keyword>
<protein>
    <submittedName>
        <fullName evidence="1">31532_t:CDS:1</fullName>
    </submittedName>
</protein>
<organism evidence="1 2">
    <name type="scientific">Gigaspora margarita</name>
    <dbReference type="NCBI Taxonomy" id="4874"/>
    <lineage>
        <taxon>Eukaryota</taxon>
        <taxon>Fungi</taxon>
        <taxon>Fungi incertae sedis</taxon>
        <taxon>Mucoromycota</taxon>
        <taxon>Glomeromycotina</taxon>
        <taxon>Glomeromycetes</taxon>
        <taxon>Diversisporales</taxon>
        <taxon>Gigasporaceae</taxon>
        <taxon>Gigaspora</taxon>
    </lineage>
</organism>
<gene>
    <name evidence="1" type="ORF">GMARGA_LOCUS42014</name>
</gene>
<sequence>SQVANNFGNFNIQNTTDLKLADINSNKAFSALLKYNSKINEKTDIDKNIK</sequence>
<feature type="non-terminal residue" evidence="1">
    <location>
        <position position="1"/>
    </location>
</feature>